<feature type="transmembrane region" description="Helical" evidence="1">
    <location>
        <begin position="101"/>
        <end position="120"/>
    </location>
</feature>
<organism evidence="2 3">
    <name type="scientific">Chytriomyces confervae</name>
    <dbReference type="NCBI Taxonomy" id="246404"/>
    <lineage>
        <taxon>Eukaryota</taxon>
        <taxon>Fungi</taxon>
        <taxon>Fungi incertae sedis</taxon>
        <taxon>Chytridiomycota</taxon>
        <taxon>Chytridiomycota incertae sedis</taxon>
        <taxon>Chytridiomycetes</taxon>
        <taxon>Chytridiales</taxon>
        <taxon>Chytriomycetaceae</taxon>
        <taxon>Chytriomyces</taxon>
    </lineage>
</organism>
<feature type="transmembrane region" description="Helical" evidence="1">
    <location>
        <begin position="6"/>
        <end position="28"/>
    </location>
</feature>
<feature type="transmembrane region" description="Helical" evidence="1">
    <location>
        <begin position="35"/>
        <end position="54"/>
    </location>
</feature>
<dbReference type="GO" id="GO:0005886">
    <property type="term" value="C:plasma membrane"/>
    <property type="evidence" value="ECO:0007669"/>
    <property type="project" value="TreeGrafter"/>
</dbReference>
<dbReference type="OrthoDB" id="5559077at2759"/>
<feature type="transmembrane region" description="Helical" evidence="1">
    <location>
        <begin position="350"/>
        <end position="369"/>
    </location>
</feature>
<evidence type="ECO:0008006" key="4">
    <source>
        <dbReference type="Google" id="ProtNLM"/>
    </source>
</evidence>
<dbReference type="AlphaFoldDB" id="A0A507F3B5"/>
<accession>A0A507F3B5</accession>
<keyword evidence="3" id="KW-1185">Reference proteome</keyword>
<feature type="transmembrane region" description="Helical" evidence="1">
    <location>
        <begin position="74"/>
        <end position="94"/>
    </location>
</feature>
<protein>
    <recommendedName>
        <fullName evidence="4">EamA domain-containing protein</fullName>
    </recommendedName>
</protein>
<dbReference type="EMBL" id="QEAP01000302">
    <property type="protein sequence ID" value="TPX69878.1"/>
    <property type="molecule type" value="Genomic_DNA"/>
</dbReference>
<evidence type="ECO:0000313" key="2">
    <source>
        <dbReference type="EMBL" id="TPX69878.1"/>
    </source>
</evidence>
<keyword evidence="1" id="KW-1133">Transmembrane helix</keyword>
<feature type="transmembrane region" description="Helical" evidence="1">
    <location>
        <begin position="219"/>
        <end position="241"/>
    </location>
</feature>
<evidence type="ECO:0000256" key="1">
    <source>
        <dbReference type="SAM" id="Phobius"/>
    </source>
</evidence>
<gene>
    <name evidence="2" type="ORF">CcCBS67573_g06725</name>
</gene>
<comment type="caution">
    <text evidence="2">The sequence shown here is derived from an EMBL/GenBank/DDBJ whole genome shotgun (WGS) entry which is preliminary data.</text>
</comment>
<name>A0A507F3B5_9FUNG</name>
<feature type="transmembrane region" description="Helical" evidence="1">
    <location>
        <begin position="317"/>
        <end position="338"/>
    </location>
</feature>
<keyword evidence="1" id="KW-0812">Transmembrane</keyword>
<sequence>MAVDWTLIVPILIGALVTFQGAASTLLGRIGGPAFATWLVFTAPVIPSLITFLIETKAATATVTFTQGATDAPWFSYCGGFMGPFIVWSVLTCVPKIGVNLFFSIQVSAQLLSALLFQHFGAVGVVQRSASVGMIVGLSLTIVGVLVILLAKLRSAAGQQEEEADYENSPTSTIETPESIEFLASDKASSSTGDLLQVEDSPQQKQLQRSGPKSEAVSLLKYGVCLVWGIFSGVAASLQAGMNSTLGIKYNSAAFATFVVACVAFVPCSVAYVVEYMRCPTNFRKVRAETPWWCYPCGLVGFGIVMMFSYLPQRLDSSVLMGALVCTQILSSLAADHFGWWRLSVNRVTGLKAVGASLLVGGVIVMSVWN</sequence>
<dbReference type="InterPro" id="IPR006750">
    <property type="entry name" value="YdcZ"/>
</dbReference>
<proteinExistence type="predicted"/>
<dbReference type="Pfam" id="PF04657">
    <property type="entry name" value="DMT_YdcZ"/>
    <property type="match status" value="2"/>
</dbReference>
<evidence type="ECO:0000313" key="3">
    <source>
        <dbReference type="Proteomes" id="UP000320333"/>
    </source>
</evidence>
<feature type="transmembrane region" description="Helical" evidence="1">
    <location>
        <begin position="132"/>
        <end position="151"/>
    </location>
</feature>
<feature type="transmembrane region" description="Helical" evidence="1">
    <location>
        <begin position="253"/>
        <end position="273"/>
    </location>
</feature>
<dbReference type="PANTHER" id="PTHR34821:SF2">
    <property type="entry name" value="INNER MEMBRANE PROTEIN YDCZ"/>
    <property type="match status" value="1"/>
</dbReference>
<feature type="transmembrane region" description="Helical" evidence="1">
    <location>
        <begin position="293"/>
        <end position="311"/>
    </location>
</feature>
<keyword evidence="1" id="KW-0472">Membrane</keyword>
<dbReference type="PANTHER" id="PTHR34821">
    <property type="entry name" value="INNER MEMBRANE PROTEIN YDCZ"/>
    <property type="match status" value="1"/>
</dbReference>
<dbReference type="Proteomes" id="UP000320333">
    <property type="component" value="Unassembled WGS sequence"/>
</dbReference>
<reference evidence="2 3" key="1">
    <citation type="journal article" date="2019" name="Sci. Rep.">
        <title>Comparative genomics of chytrid fungi reveal insights into the obligate biotrophic and pathogenic lifestyle of Synchytrium endobioticum.</title>
        <authorList>
            <person name="van de Vossenberg B.T.L.H."/>
            <person name="Warris S."/>
            <person name="Nguyen H.D.T."/>
            <person name="van Gent-Pelzer M.P.E."/>
            <person name="Joly D.L."/>
            <person name="van de Geest H.C."/>
            <person name="Bonants P.J.M."/>
            <person name="Smith D.S."/>
            <person name="Levesque C.A."/>
            <person name="van der Lee T.A.J."/>
        </authorList>
    </citation>
    <scope>NUCLEOTIDE SEQUENCE [LARGE SCALE GENOMIC DNA]</scope>
    <source>
        <strain evidence="2 3">CBS 675.73</strain>
    </source>
</reference>